<evidence type="ECO:0000256" key="3">
    <source>
        <dbReference type="ARBA" id="ARBA00023004"/>
    </source>
</evidence>
<dbReference type="SMART" id="SM00899">
    <property type="entry name" value="FeoA"/>
    <property type="match status" value="1"/>
</dbReference>
<dbReference type="SUPFAM" id="SSF47979">
    <property type="entry name" value="Iron-dependent repressor protein, dimerization domain"/>
    <property type="match status" value="1"/>
</dbReference>
<evidence type="ECO:0000256" key="1">
    <source>
        <dbReference type="ARBA" id="ARBA00004496"/>
    </source>
</evidence>
<dbReference type="GO" id="GO:0046983">
    <property type="term" value="F:protein dimerization activity"/>
    <property type="evidence" value="ECO:0007669"/>
    <property type="project" value="InterPro"/>
</dbReference>
<dbReference type="InterPro" id="IPR036421">
    <property type="entry name" value="Fe_dep_repressor_sf"/>
</dbReference>
<dbReference type="Gene3D" id="2.30.30.90">
    <property type="match status" value="1"/>
</dbReference>
<comment type="subunit">
    <text evidence="2">Homodimer.</text>
</comment>
<accession>A0AA51YI25</accession>
<gene>
    <name evidence="5" type="ORF">RE474_08155</name>
</gene>
<dbReference type="Gene3D" id="1.10.10.10">
    <property type="entry name" value="Winged helix-like DNA-binding domain superfamily/Winged helix DNA-binding domain"/>
    <property type="match status" value="1"/>
</dbReference>
<dbReference type="SMART" id="SM00529">
    <property type="entry name" value="HTH_DTXR"/>
    <property type="match status" value="1"/>
</dbReference>
<evidence type="ECO:0000256" key="2">
    <source>
        <dbReference type="ARBA" id="ARBA00011738"/>
    </source>
</evidence>
<dbReference type="InterPro" id="IPR001367">
    <property type="entry name" value="Fe_dep_repressor"/>
</dbReference>
<dbReference type="RefSeq" id="WP_309309886.1">
    <property type="nucleotide sequence ID" value="NZ_CP133592.1"/>
</dbReference>
<evidence type="ECO:0000313" key="6">
    <source>
        <dbReference type="Proteomes" id="UP001182908"/>
    </source>
</evidence>
<keyword evidence="6" id="KW-1185">Reference proteome</keyword>
<dbReference type="InterPro" id="IPR050536">
    <property type="entry name" value="DtxR_MntR_Metal-Reg"/>
</dbReference>
<name>A0AA51YI25_9EURY</name>
<sequence length="232" mass="26004">MKISEDAENILERMWVCINEEMSDSVDLSSFDLDGTSPEVIELLETGNILLSGTLATLSPEGDANGKTVVRRRRLAERLLVDVLNTKERHVRSSACEFEHILHRGIDENVCILLGHPRTCPHGKLIPEGECCIKAREDLEHVVAPLSALKNGQGGKIAYFDMREEHKMQKMLAMGVLPGVPVSLVQSYPSYVFDLNHTRYAVDTEIADSIYVRLEREQVSKNEYNGKLSVRA</sequence>
<dbReference type="GO" id="GO:0005737">
    <property type="term" value="C:cytoplasm"/>
    <property type="evidence" value="ECO:0007669"/>
    <property type="project" value="UniProtKB-SubCell"/>
</dbReference>
<proteinExistence type="predicted"/>
<feature type="domain" description="Ferrous iron transporter FeoA-like" evidence="4">
    <location>
        <begin position="144"/>
        <end position="214"/>
    </location>
</feature>
<keyword evidence="3" id="KW-0408">Iron</keyword>
<dbReference type="KEGG" id="mseb:RE474_08155"/>
<dbReference type="PANTHER" id="PTHR33238">
    <property type="entry name" value="IRON (METAL) DEPENDENT REPRESSOR, DTXR FAMILY"/>
    <property type="match status" value="1"/>
</dbReference>
<organism evidence="5 6">
    <name type="scientific">Methanolobus sediminis</name>
    <dbReference type="NCBI Taxonomy" id="3072978"/>
    <lineage>
        <taxon>Archaea</taxon>
        <taxon>Methanobacteriati</taxon>
        <taxon>Methanobacteriota</taxon>
        <taxon>Stenosarchaea group</taxon>
        <taxon>Methanomicrobia</taxon>
        <taxon>Methanosarcinales</taxon>
        <taxon>Methanosarcinaceae</taxon>
        <taxon>Methanolobus</taxon>
    </lineage>
</organism>
<dbReference type="Pfam" id="PF04023">
    <property type="entry name" value="FeoA"/>
    <property type="match status" value="1"/>
</dbReference>
<dbReference type="Proteomes" id="UP001182908">
    <property type="component" value="Chromosome"/>
</dbReference>
<reference evidence="5 6" key="1">
    <citation type="submission" date="2023-08" db="EMBL/GenBank/DDBJ databases">
        <title>Methanolobus mangrovi sp. nov. and Methanolobus sediminis sp. nov, two novel methylotrophic methanogens isolated from mangrove sediments in China.</title>
        <authorList>
            <person name="Zhou J."/>
        </authorList>
    </citation>
    <scope>NUCLEOTIDE SEQUENCE [LARGE SCALE GENOMIC DNA]</scope>
    <source>
        <strain evidence="5 6">FTZ6</strain>
    </source>
</reference>
<dbReference type="InterPro" id="IPR008988">
    <property type="entry name" value="Transcriptional_repressor_C"/>
</dbReference>
<dbReference type="InterPro" id="IPR007167">
    <property type="entry name" value="Fe-transptr_FeoA-like"/>
</dbReference>
<dbReference type="InterPro" id="IPR038157">
    <property type="entry name" value="FeoA_core_dom"/>
</dbReference>
<dbReference type="GO" id="GO:0046914">
    <property type="term" value="F:transition metal ion binding"/>
    <property type="evidence" value="ECO:0007669"/>
    <property type="project" value="InterPro"/>
</dbReference>
<dbReference type="Pfam" id="PF02742">
    <property type="entry name" value="Fe_dep_repr_C"/>
    <property type="match status" value="1"/>
</dbReference>
<dbReference type="EMBL" id="CP133592">
    <property type="protein sequence ID" value="WMW24071.1"/>
    <property type="molecule type" value="Genomic_DNA"/>
</dbReference>
<dbReference type="GO" id="GO:0003700">
    <property type="term" value="F:DNA-binding transcription factor activity"/>
    <property type="evidence" value="ECO:0007669"/>
    <property type="project" value="InterPro"/>
</dbReference>
<dbReference type="InterPro" id="IPR022689">
    <property type="entry name" value="Iron_dep_repressor"/>
</dbReference>
<dbReference type="PANTHER" id="PTHR33238:SF11">
    <property type="entry name" value="TRANSCRIPTIONAL REGULATOR MNTR"/>
    <property type="match status" value="1"/>
</dbReference>
<dbReference type="AlphaFoldDB" id="A0AA51YI25"/>
<evidence type="ECO:0000259" key="4">
    <source>
        <dbReference type="SMART" id="SM00899"/>
    </source>
</evidence>
<comment type="subcellular location">
    <subcellularLocation>
        <location evidence="1">Cytoplasm</location>
    </subcellularLocation>
</comment>
<protein>
    <submittedName>
        <fullName evidence="5">Metal-dependent transcriptional regulator</fullName>
    </submittedName>
</protein>
<dbReference type="GeneID" id="84232682"/>
<dbReference type="InterPro" id="IPR036388">
    <property type="entry name" value="WH-like_DNA-bd_sf"/>
</dbReference>
<dbReference type="SUPFAM" id="SSF50037">
    <property type="entry name" value="C-terminal domain of transcriptional repressors"/>
    <property type="match status" value="1"/>
</dbReference>
<evidence type="ECO:0000313" key="5">
    <source>
        <dbReference type="EMBL" id="WMW24071.1"/>
    </source>
</evidence>